<sequence length="208" mass="23307">MAKKRNKKRKVDATGRNTHEKFVMMEHWLLSSPAYRLLSPPARALLVEFRYRFNGVNNGQIFMSQRDAAKVLGIATHATAGKYIKELVARGFLQVVVPGSFDNKQPLASVYRLTMVTNADEKGPPTKEFMSLSLTDAEKSRIEKMKPSWAKRRPVGLKSLPDGMVHEFENQPRDAQIRGHNGANDCSTYNIPGGQSESTQQCTSRRAA</sequence>
<evidence type="ECO:0000256" key="1">
    <source>
        <dbReference type="SAM" id="MobiDB-lite"/>
    </source>
</evidence>
<comment type="caution">
    <text evidence="2">The sequence shown here is derived from an EMBL/GenBank/DDBJ whole genome shotgun (WGS) entry which is preliminary data.</text>
</comment>
<reference evidence="2 3" key="1">
    <citation type="submission" date="2021-08" db="EMBL/GenBank/DDBJ databases">
        <title>Comparative Genomics Analysis of the Genus Qipengyuania Reveals Extensive Genetic Diversity and Metabolic Versatility, Including the Description of Fifteen Novel Species.</title>
        <authorList>
            <person name="Liu Y."/>
        </authorList>
    </citation>
    <scope>NUCLEOTIDE SEQUENCE [LARGE SCALE GENOMIC DNA]</scope>
    <source>
        <strain evidence="2 3">1NDH17</strain>
    </source>
</reference>
<organism evidence="2 3">
    <name type="scientific">Qipengyuania polymorpha</name>
    <dbReference type="NCBI Taxonomy" id="2867234"/>
    <lineage>
        <taxon>Bacteria</taxon>
        <taxon>Pseudomonadati</taxon>
        <taxon>Pseudomonadota</taxon>
        <taxon>Alphaproteobacteria</taxon>
        <taxon>Sphingomonadales</taxon>
        <taxon>Erythrobacteraceae</taxon>
        <taxon>Qipengyuania</taxon>
    </lineage>
</organism>
<gene>
    <name evidence="2" type="ORF">K3152_00175</name>
</gene>
<accession>A0ABS7ITJ7</accession>
<feature type="compositionally biased region" description="Polar residues" evidence="1">
    <location>
        <begin position="184"/>
        <end position="208"/>
    </location>
</feature>
<evidence type="ECO:0000313" key="2">
    <source>
        <dbReference type="EMBL" id="MBX7456652.1"/>
    </source>
</evidence>
<dbReference type="Proteomes" id="UP000783253">
    <property type="component" value="Unassembled WGS sequence"/>
</dbReference>
<evidence type="ECO:0008006" key="4">
    <source>
        <dbReference type="Google" id="ProtNLM"/>
    </source>
</evidence>
<proteinExistence type="predicted"/>
<keyword evidence="3" id="KW-1185">Reference proteome</keyword>
<dbReference type="EMBL" id="JAIGNK010000001">
    <property type="protein sequence ID" value="MBX7456652.1"/>
    <property type="molecule type" value="Genomic_DNA"/>
</dbReference>
<name>A0ABS7ITJ7_9SPHN</name>
<feature type="region of interest" description="Disordered" evidence="1">
    <location>
        <begin position="174"/>
        <end position="208"/>
    </location>
</feature>
<dbReference type="RefSeq" id="WP_221572099.1">
    <property type="nucleotide sequence ID" value="NZ_JAIGNK010000001.1"/>
</dbReference>
<evidence type="ECO:0000313" key="3">
    <source>
        <dbReference type="Proteomes" id="UP000783253"/>
    </source>
</evidence>
<protein>
    <recommendedName>
        <fullName evidence="4">Helix-turn-helix domain-containing protein</fullName>
    </recommendedName>
</protein>